<dbReference type="EMBL" id="JBHSMP010000016">
    <property type="protein sequence ID" value="MFC5429789.1"/>
    <property type="molecule type" value="Genomic_DNA"/>
</dbReference>
<gene>
    <name evidence="3" type="ORF">ACFPTO_13420</name>
</gene>
<sequence>MTYKTLLVHLDTSNRVQARLEIALRFARRFEAHLTGLFATFMPDPRGFHAMAGSASWFETQRKHHEEQRGATERIFRAELQRAGVKGEWIAVSQSAEPSVVAHCRYADLVILGQDDPDDPQTYIADRFPESVVMASGRPVLMLPYAGHHEAVGSRVLVAWNGTRESARALFDAMPLLAGAQRVTVVRINTPGSGAPVRAPGTDVTATLARHGVNASYTEIRNDIDETSGDALLSFAAGEGYDLVVMGAYGHARWKERVLGGVTRTIVDSATVPVLMSH</sequence>
<dbReference type="Proteomes" id="UP001596103">
    <property type="component" value="Unassembled WGS sequence"/>
</dbReference>
<dbReference type="RefSeq" id="WP_377711828.1">
    <property type="nucleotide sequence ID" value="NZ_JBHSMP010000016.1"/>
</dbReference>
<dbReference type="SUPFAM" id="SSF52402">
    <property type="entry name" value="Adenine nucleotide alpha hydrolases-like"/>
    <property type="match status" value="2"/>
</dbReference>
<name>A0ABW0J9T8_9BURK</name>
<dbReference type="InterPro" id="IPR006016">
    <property type="entry name" value="UspA"/>
</dbReference>
<dbReference type="PANTHER" id="PTHR46268:SF15">
    <property type="entry name" value="UNIVERSAL STRESS PROTEIN HP_0031"/>
    <property type="match status" value="1"/>
</dbReference>
<dbReference type="Pfam" id="PF00582">
    <property type="entry name" value="Usp"/>
    <property type="match status" value="1"/>
</dbReference>
<evidence type="ECO:0000313" key="3">
    <source>
        <dbReference type="EMBL" id="MFC5429789.1"/>
    </source>
</evidence>
<reference evidence="4" key="1">
    <citation type="journal article" date="2019" name="Int. J. Syst. Evol. Microbiol.">
        <title>The Global Catalogue of Microorganisms (GCM) 10K type strain sequencing project: providing services to taxonomists for standard genome sequencing and annotation.</title>
        <authorList>
            <consortium name="The Broad Institute Genomics Platform"/>
            <consortium name="The Broad Institute Genome Sequencing Center for Infectious Disease"/>
            <person name="Wu L."/>
            <person name="Ma J."/>
        </authorList>
    </citation>
    <scope>NUCLEOTIDE SEQUENCE [LARGE SCALE GENOMIC DNA]</scope>
    <source>
        <strain evidence="4">CCUG 56042</strain>
    </source>
</reference>
<evidence type="ECO:0000313" key="4">
    <source>
        <dbReference type="Proteomes" id="UP001596103"/>
    </source>
</evidence>
<feature type="domain" description="UspA" evidence="2">
    <location>
        <begin position="155"/>
        <end position="276"/>
    </location>
</feature>
<organism evidence="3 4">
    <name type="scientific">Paraburkholderia denitrificans</name>
    <dbReference type="NCBI Taxonomy" id="694025"/>
    <lineage>
        <taxon>Bacteria</taxon>
        <taxon>Pseudomonadati</taxon>
        <taxon>Pseudomonadota</taxon>
        <taxon>Betaproteobacteria</taxon>
        <taxon>Burkholderiales</taxon>
        <taxon>Burkholderiaceae</taxon>
        <taxon>Paraburkholderia</taxon>
    </lineage>
</organism>
<dbReference type="Gene3D" id="3.40.50.12370">
    <property type="match status" value="1"/>
</dbReference>
<keyword evidence="4" id="KW-1185">Reference proteome</keyword>
<evidence type="ECO:0000256" key="1">
    <source>
        <dbReference type="ARBA" id="ARBA00008791"/>
    </source>
</evidence>
<comment type="similarity">
    <text evidence="1">Belongs to the universal stress protein A family.</text>
</comment>
<evidence type="ECO:0000259" key="2">
    <source>
        <dbReference type="Pfam" id="PF00582"/>
    </source>
</evidence>
<dbReference type="PANTHER" id="PTHR46268">
    <property type="entry name" value="STRESS RESPONSE PROTEIN NHAX"/>
    <property type="match status" value="1"/>
</dbReference>
<dbReference type="PRINTS" id="PR01438">
    <property type="entry name" value="UNVRSLSTRESS"/>
</dbReference>
<protein>
    <submittedName>
        <fullName evidence="3">Universal stress protein</fullName>
    </submittedName>
</protein>
<proteinExistence type="inferred from homology"/>
<comment type="caution">
    <text evidence="3">The sequence shown here is derived from an EMBL/GenBank/DDBJ whole genome shotgun (WGS) entry which is preliminary data.</text>
</comment>
<accession>A0ABW0J9T8</accession>
<dbReference type="InterPro" id="IPR006015">
    <property type="entry name" value="Universal_stress_UspA"/>
</dbReference>
<dbReference type="CDD" id="cd00293">
    <property type="entry name" value="USP-like"/>
    <property type="match status" value="1"/>
</dbReference>